<name>A0ABY9DMC2_VITVI</name>
<accession>A0ABY9DMC2</accession>
<proteinExistence type="predicted"/>
<protein>
    <submittedName>
        <fullName evidence="1">Uncharacterized protein</fullName>
    </submittedName>
</protein>
<dbReference type="EMBL" id="CP126664">
    <property type="protein sequence ID" value="WKA08883.1"/>
    <property type="molecule type" value="Genomic_DNA"/>
</dbReference>
<keyword evidence="2" id="KW-1185">Reference proteome</keyword>
<dbReference type="Proteomes" id="UP001227230">
    <property type="component" value="Chromosome 17"/>
</dbReference>
<evidence type="ECO:0000313" key="2">
    <source>
        <dbReference type="Proteomes" id="UP001227230"/>
    </source>
</evidence>
<sequence>MGNKMIINKSKQIRLAQVAQLIKAERDVQKAIVIFDSVIAEYTNEFQQGTFGFCVSHIRTNRHNDNSNKEGLTKGYESKVGQGFRIDMSLDIMSDEHVFGLQQVSFSYDSKATGNVDETFCKEEKVI</sequence>
<reference evidence="1 2" key="1">
    <citation type="journal article" date="2023" name="Hortic Res">
        <title>The complete reference genome for grapevine (Vitis vinifera L.) genetics and breeding.</title>
        <authorList>
            <person name="Shi X."/>
            <person name="Cao S."/>
            <person name="Wang X."/>
            <person name="Huang S."/>
            <person name="Wang Y."/>
            <person name="Liu Z."/>
            <person name="Liu W."/>
            <person name="Leng X."/>
            <person name="Peng Y."/>
            <person name="Wang N."/>
            <person name="Wang Y."/>
            <person name="Ma Z."/>
            <person name="Xu X."/>
            <person name="Zhang F."/>
            <person name="Xue H."/>
            <person name="Zhong H."/>
            <person name="Wang Y."/>
            <person name="Zhang K."/>
            <person name="Velt A."/>
            <person name="Avia K."/>
            <person name="Holtgrawe D."/>
            <person name="Grimplet J."/>
            <person name="Matus J.T."/>
            <person name="Ware D."/>
            <person name="Wu X."/>
            <person name="Wang H."/>
            <person name="Liu C."/>
            <person name="Fang Y."/>
            <person name="Rustenholz C."/>
            <person name="Cheng Z."/>
            <person name="Xiao H."/>
            <person name="Zhou Y."/>
        </authorList>
    </citation>
    <scope>NUCLEOTIDE SEQUENCE [LARGE SCALE GENOMIC DNA]</scope>
    <source>
        <strain evidence="2">cv. Pinot noir / PN40024</strain>
        <tissue evidence="1">Leaf</tissue>
    </source>
</reference>
<evidence type="ECO:0000313" key="1">
    <source>
        <dbReference type="EMBL" id="WKA08883.1"/>
    </source>
</evidence>
<gene>
    <name evidence="1" type="ORF">VitviT2T_026567</name>
</gene>
<organism evidence="1 2">
    <name type="scientific">Vitis vinifera</name>
    <name type="common">Grape</name>
    <dbReference type="NCBI Taxonomy" id="29760"/>
    <lineage>
        <taxon>Eukaryota</taxon>
        <taxon>Viridiplantae</taxon>
        <taxon>Streptophyta</taxon>
        <taxon>Embryophyta</taxon>
        <taxon>Tracheophyta</taxon>
        <taxon>Spermatophyta</taxon>
        <taxon>Magnoliopsida</taxon>
        <taxon>eudicotyledons</taxon>
        <taxon>Gunneridae</taxon>
        <taxon>Pentapetalae</taxon>
        <taxon>rosids</taxon>
        <taxon>Vitales</taxon>
        <taxon>Vitaceae</taxon>
        <taxon>Viteae</taxon>
        <taxon>Vitis</taxon>
    </lineage>
</organism>